<sequence>MSRHQINEHRSYAAVFDEETRAAVASHPAVALVERDGIVNIGHQVPIDGEDMNYEDQRRAWGLVSMSLNWTSGTPLAADGYRFYKDGQGQGLTAYVVDSGVRITHGDFEKRAGYGANFVKTEERVDGNGHGTHVAGTIGGKTFGVAKQINIISIKVLDKNGNGPMAQTLEGFQWAYQHTRRNKRLNKSLGKYSAGGTGESSAAMRDAIREMQKAGMAVFVSAGNDATNIFTIASAGNTLLRARDSNYGKLVDMFGPGVDILSCGHKSDKATARLSGTSQAAPHVTGFAKATVQGISGRVLRHFLQLSKLSRRSADQETSA</sequence>
<dbReference type="Proteomes" id="UP000756346">
    <property type="component" value="Unassembled WGS sequence"/>
</dbReference>
<dbReference type="AlphaFoldDB" id="A0A9P9BIW2"/>
<dbReference type="InterPro" id="IPR022398">
    <property type="entry name" value="Peptidase_S8_His-AS"/>
</dbReference>
<keyword evidence="3 5" id="KW-0378">Hydrolase</keyword>
<dbReference type="OrthoDB" id="206201at2759"/>
<evidence type="ECO:0000256" key="1">
    <source>
        <dbReference type="ARBA" id="ARBA00011073"/>
    </source>
</evidence>
<dbReference type="PANTHER" id="PTHR43806:SF11">
    <property type="entry name" value="CEREVISIN-RELATED"/>
    <property type="match status" value="1"/>
</dbReference>
<reference evidence="8" key="1">
    <citation type="journal article" date="2021" name="Nat. Commun.">
        <title>Genetic determinants of endophytism in the Arabidopsis root mycobiome.</title>
        <authorList>
            <person name="Mesny F."/>
            <person name="Miyauchi S."/>
            <person name="Thiergart T."/>
            <person name="Pickel B."/>
            <person name="Atanasova L."/>
            <person name="Karlsson M."/>
            <person name="Huettel B."/>
            <person name="Barry K.W."/>
            <person name="Haridas S."/>
            <person name="Chen C."/>
            <person name="Bauer D."/>
            <person name="Andreopoulos W."/>
            <person name="Pangilinan J."/>
            <person name="LaButti K."/>
            <person name="Riley R."/>
            <person name="Lipzen A."/>
            <person name="Clum A."/>
            <person name="Drula E."/>
            <person name="Henrissat B."/>
            <person name="Kohler A."/>
            <person name="Grigoriev I.V."/>
            <person name="Martin F.M."/>
            <person name="Hacquard S."/>
        </authorList>
    </citation>
    <scope>NUCLEOTIDE SEQUENCE</scope>
    <source>
        <strain evidence="8">MPI-CAGE-CH-0230</strain>
    </source>
</reference>
<evidence type="ECO:0000259" key="7">
    <source>
        <dbReference type="Pfam" id="PF00082"/>
    </source>
</evidence>
<dbReference type="InterPro" id="IPR015500">
    <property type="entry name" value="Peptidase_S8_subtilisin-rel"/>
</dbReference>
<feature type="active site" description="Charge relay system" evidence="5">
    <location>
        <position position="98"/>
    </location>
</feature>
<dbReference type="PROSITE" id="PS51892">
    <property type="entry name" value="SUBTILASE"/>
    <property type="match status" value="1"/>
</dbReference>
<dbReference type="RefSeq" id="XP_046005760.1">
    <property type="nucleotide sequence ID" value="XM_046159664.1"/>
</dbReference>
<keyword evidence="2 5" id="KW-0645">Protease</keyword>
<proteinExistence type="inferred from homology"/>
<dbReference type="InterPro" id="IPR034193">
    <property type="entry name" value="PCSK9_ProteinaseK-like"/>
</dbReference>
<evidence type="ECO:0000256" key="2">
    <source>
        <dbReference type="ARBA" id="ARBA00022670"/>
    </source>
</evidence>
<dbReference type="PROSITE" id="PS00138">
    <property type="entry name" value="SUBTILASE_SER"/>
    <property type="match status" value="1"/>
</dbReference>
<feature type="active site" description="Charge relay system" evidence="5">
    <location>
        <position position="278"/>
    </location>
</feature>
<keyword evidence="9" id="KW-1185">Reference proteome</keyword>
<keyword evidence="4 5" id="KW-0720">Serine protease</keyword>
<dbReference type="EMBL" id="JAGTJQ010000012">
    <property type="protein sequence ID" value="KAH7016136.1"/>
    <property type="molecule type" value="Genomic_DNA"/>
</dbReference>
<feature type="active site" description="Charge relay system" evidence="5">
    <location>
        <position position="130"/>
    </location>
</feature>
<name>A0A9P9BIW2_9PEZI</name>
<dbReference type="GeneID" id="70189210"/>
<feature type="domain" description="Peptidase S8/S53" evidence="7">
    <location>
        <begin position="90"/>
        <end position="292"/>
    </location>
</feature>
<dbReference type="SUPFAM" id="SSF52743">
    <property type="entry name" value="Subtilisin-like"/>
    <property type="match status" value="1"/>
</dbReference>
<dbReference type="Pfam" id="PF00082">
    <property type="entry name" value="Peptidase_S8"/>
    <property type="match status" value="1"/>
</dbReference>
<gene>
    <name evidence="8" type="ORF">B0I36DRAFT_368750</name>
</gene>
<dbReference type="InterPro" id="IPR023828">
    <property type="entry name" value="Peptidase_S8_Ser-AS"/>
</dbReference>
<dbReference type="GO" id="GO:0006508">
    <property type="term" value="P:proteolysis"/>
    <property type="evidence" value="ECO:0007669"/>
    <property type="project" value="UniProtKB-KW"/>
</dbReference>
<dbReference type="InterPro" id="IPR023827">
    <property type="entry name" value="Peptidase_S8_Asp-AS"/>
</dbReference>
<dbReference type="InterPro" id="IPR036852">
    <property type="entry name" value="Peptidase_S8/S53_dom_sf"/>
</dbReference>
<protein>
    <submittedName>
        <fullName evidence="8">Peptidase S8/S53 domain-containing protein</fullName>
    </submittedName>
</protein>
<dbReference type="InterPro" id="IPR050131">
    <property type="entry name" value="Peptidase_S8_subtilisin-like"/>
</dbReference>
<organism evidence="8 9">
    <name type="scientific">Microdochium trichocladiopsis</name>
    <dbReference type="NCBI Taxonomy" id="1682393"/>
    <lineage>
        <taxon>Eukaryota</taxon>
        <taxon>Fungi</taxon>
        <taxon>Dikarya</taxon>
        <taxon>Ascomycota</taxon>
        <taxon>Pezizomycotina</taxon>
        <taxon>Sordariomycetes</taxon>
        <taxon>Xylariomycetidae</taxon>
        <taxon>Xylariales</taxon>
        <taxon>Microdochiaceae</taxon>
        <taxon>Microdochium</taxon>
    </lineage>
</organism>
<dbReference type="PROSITE" id="PS00137">
    <property type="entry name" value="SUBTILASE_HIS"/>
    <property type="match status" value="1"/>
</dbReference>
<dbReference type="CDD" id="cd04077">
    <property type="entry name" value="Peptidases_S8_PCSK9_ProteinaseK_like"/>
    <property type="match status" value="1"/>
</dbReference>
<accession>A0A9P9BIW2</accession>
<evidence type="ECO:0000256" key="3">
    <source>
        <dbReference type="ARBA" id="ARBA00022801"/>
    </source>
</evidence>
<evidence type="ECO:0000256" key="4">
    <source>
        <dbReference type="ARBA" id="ARBA00022825"/>
    </source>
</evidence>
<dbReference type="Gene3D" id="3.40.50.200">
    <property type="entry name" value="Peptidase S8/S53 domain"/>
    <property type="match status" value="1"/>
</dbReference>
<dbReference type="PRINTS" id="PR00723">
    <property type="entry name" value="SUBTILISIN"/>
</dbReference>
<evidence type="ECO:0000313" key="9">
    <source>
        <dbReference type="Proteomes" id="UP000756346"/>
    </source>
</evidence>
<comment type="caution">
    <text evidence="8">The sequence shown here is derived from an EMBL/GenBank/DDBJ whole genome shotgun (WGS) entry which is preliminary data.</text>
</comment>
<evidence type="ECO:0000256" key="5">
    <source>
        <dbReference type="PROSITE-ProRule" id="PRU01240"/>
    </source>
</evidence>
<evidence type="ECO:0000256" key="6">
    <source>
        <dbReference type="RuleBase" id="RU003355"/>
    </source>
</evidence>
<comment type="similarity">
    <text evidence="1 5 6">Belongs to the peptidase S8 family.</text>
</comment>
<dbReference type="PANTHER" id="PTHR43806">
    <property type="entry name" value="PEPTIDASE S8"/>
    <property type="match status" value="1"/>
</dbReference>
<dbReference type="GO" id="GO:0004252">
    <property type="term" value="F:serine-type endopeptidase activity"/>
    <property type="evidence" value="ECO:0007669"/>
    <property type="project" value="UniProtKB-UniRule"/>
</dbReference>
<evidence type="ECO:0000313" key="8">
    <source>
        <dbReference type="EMBL" id="KAH7016136.1"/>
    </source>
</evidence>
<dbReference type="InterPro" id="IPR000209">
    <property type="entry name" value="Peptidase_S8/S53_dom"/>
</dbReference>
<dbReference type="PROSITE" id="PS00136">
    <property type="entry name" value="SUBTILASE_ASP"/>
    <property type="match status" value="1"/>
</dbReference>